<dbReference type="InterPro" id="IPR038726">
    <property type="entry name" value="PDDEXK_AddAB-type"/>
</dbReference>
<feature type="domain" description="ATP-dependent helicase/deoxyribonuclease subunit B N-terminal" evidence="16">
    <location>
        <begin position="5"/>
        <end position="281"/>
    </location>
</feature>
<dbReference type="NCBIfam" id="TIGR02773">
    <property type="entry name" value="addB_Gpos"/>
    <property type="match status" value="1"/>
</dbReference>
<dbReference type="Pfam" id="PF12705">
    <property type="entry name" value="PDDEXK_1"/>
    <property type="match status" value="1"/>
</dbReference>
<dbReference type="Gene3D" id="3.40.50.300">
    <property type="entry name" value="P-loop containing nucleotide triphosphate hydrolases"/>
    <property type="match status" value="3"/>
</dbReference>
<evidence type="ECO:0000256" key="8">
    <source>
        <dbReference type="ARBA" id="ARBA00022839"/>
    </source>
</evidence>
<dbReference type="SUPFAM" id="SSF52540">
    <property type="entry name" value="P-loop containing nucleoside triphosphate hydrolases"/>
    <property type="match status" value="1"/>
</dbReference>
<evidence type="ECO:0000256" key="1">
    <source>
        <dbReference type="ARBA" id="ARBA00022485"/>
    </source>
</evidence>
<keyword evidence="3" id="KW-0479">Metal-binding</keyword>
<proteinExistence type="predicted"/>
<dbReference type="GO" id="GO:0000724">
    <property type="term" value="P:double-strand break repair via homologous recombination"/>
    <property type="evidence" value="ECO:0007669"/>
    <property type="project" value="InterPro"/>
</dbReference>
<keyword evidence="4" id="KW-0547">Nucleotide-binding</keyword>
<keyword evidence="10" id="KW-0408">Iron</keyword>
<dbReference type="GO" id="GO:0004386">
    <property type="term" value="F:helicase activity"/>
    <property type="evidence" value="ECO:0007669"/>
    <property type="project" value="UniProtKB-KW"/>
</dbReference>
<evidence type="ECO:0000259" key="14">
    <source>
        <dbReference type="Pfam" id="PF12705"/>
    </source>
</evidence>
<keyword evidence="11" id="KW-0411">Iron-sulfur</keyword>
<evidence type="ECO:0000256" key="2">
    <source>
        <dbReference type="ARBA" id="ARBA00022722"/>
    </source>
</evidence>
<dbReference type="GO" id="GO:0051539">
    <property type="term" value="F:4 iron, 4 sulfur cluster binding"/>
    <property type="evidence" value="ECO:0007669"/>
    <property type="project" value="UniProtKB-KW"/>
</dbReference>
<dbReference type="PANTHER" id="PTHR30591:SF1">
    <property type="entry name" value="RECBCD ENZYME SUBUNIT RECC"/>
    <property type="match status" value="1"/>
</dbReference>
<organism evidence="17 18">
    <name type="scientific">Macrococcus epidermidis</name>
    <dbReference type="NCBI Taxonomy" id="1902580"/>
    <lineage>
        <taxon>Bacteria</taxon>
        <taxon>Bacillati</taxon>
        <taxon>Bacillota</taxon>
        <taxon>Bacilli</taxon>
        <taxon>Bacillales</taxon>
        <taxon>Staphylococcaceae</taxon>
        <taxon>Macrococcus</taxon>
    </lineage>
</organism>
<dbReference type="AlphaFoldDB" id="A0A327ZVH2"/>
<evidence type="ECO:0000256" key="9">
    <source>
        <dbReference type="ARBA" id="ARBA00022840"/>
    </source>
</evidence>
<dbReference type="InterPro" id="IPR049035">
    <property type="entry name" value="ADDB_N"/>
</dbReference>
<dbReference type="Gene3D" id="3.90.320.10">
    <property type="match status" value="1"/>
</dbReference>
<evidence type="ECO:0000313" key="17">
    <source>
        <dbReference type="EMBL" id="RAK46219.1"/>
    </source>
</evidence>
<evidence type="ECO:0000256" key="4">
    <source>
        <dbReference type="ARBA" id="ARBA00022741"/>
    </source>
</evidence>
<keyword evidence="12" id="KW-0238">DNA-binding</keyword>
<evidence type="ECO:0000256" key="7">
    <source>
        <dbReference type="ARBA" id="ARBA00022806"/>
    </source>
</evidence>
<evidence type="ECO:0000256" key="11">
    <source>
        <dbReference type="ARBA" id="ARBA00023014"/>
    </source>
</evidence>
<accession>A0A327ZVH2</accession>
<keyword evidence="6" id="KW-0378">Hydrolase</keyword>
<dbReference type="EMBL" id="PZJH01000001">
    <property type="protein sequence ID" value="RAK46219.1"/>
    <property type="molecule type" value="Genomic_DNA"/>
</dbReference>
<dbReference type="InterPro" id="IPR027417">
    <property type="entry name" value="P-loop_NTPase"/>
</dbReference>
<evidence type="ECO:0000256" key="10">
    <source>
        <dbReference type="ARBA" id="ARBA00023004"/>
    </source>
</evidence>
<keyword evidence="8 17" id="KW-0269">Exonuclease</keyword>
<dbReference type="GO" id="GO:0005524">
    <property type="term" value="F:ATP binding"/>
    <property type="evidence" value="ECO:0007669"/>
    <property type="project" value="UniProtKB-KW"/>
</dbReference>
<feature type="domain" description="UvrD-like helicase C-terminal" evidence="15">
    <location>
        <begin position="295"/>
        <end position="643"/>
    </location>
</feature>
<evidence type="ECO:0000256" key="12">
    <source>
        <dbReference type="ARBA" id="ARBA00023125"/>
    </source>
</evidence>
<gene>
    <name evidence="17" type="primary">addB</name>
    <name evidence="17" type="ORF">BHU61_01870</name>
</gene>
<evidence type="ECO:0000256" key="5">
    <source>
        <dbReference type="ARBA" id="ARBA00022763"/>
    </source>
</evidence>
<dbReference type="GO" id="GO:0004527">
    <property type="term" value="F:exonuclease activity"/>
    <property type="evidence" value="ECO:0007669"/>
    <property type="project" value="UniProtKB-KW"/>
</dbReference>
<evidence type="ECO:0000256" key="6">
    <source>
        <dbReference type="ARBA" id="ARBA00022801"/>
    </source>
</evidence>
<dbReference type="InterPro" id="IPR014017">
    <property type="entry name" value="DNA_helicase_UvrD-like_C"/>
</dbReference>
<keyword evidence="13" id="KW-0234">DNA repair</keyword>
<dbReference type="GO" id="GO:0003677">
    <property type="term" value="F:DNA binding"/>
    <property type="evidence" value="ECO:0007669"/>
    <property type="project" value="UniProtKB-KW"/>
</dbReference>
<dbReference type="InterPro" id="IPR011604">
    <property type="entry name" value="PDDEXK-like_dom_sf"/>
</dbReference>
<keyword evidence="18" id="KW-1185">Reference proteome</keyword>
<dbReference type="Pfam" id="PF21445">
    <property type="entry name" value="ADDB_N"/>
    <property type="match status" value="1"/>
</dbReference>
<dbReference type="Pfam" id="PF13361">
    <property type="entry name" value="UvrD_C"/>
    <property type="match status" value="1"/>
</dbReference>
<protein>
    <submittedName>
        <fullName evidence="17">Helicase-exonuclease AddAB subunit AddB</fullName>
    </submittedName>
</protein>
<evidence type="ECO:0000259" key="16">
    <source>
        <dbReference type="Pfam" id="PF21445"/>
    </source>
</evidence>
<dbReference type="PANTHER" id="PTHR30591">
    <property type="entry name" value="RECBCD ENZYME SUBUNIT RECC"/>
    <property type="match status" value="1"/>
</dbReference>
<keyword evidence="9" id="KW-0067">ATP-binding</keyword>
<keyword evidence="7 17" id="KW-0347">Helicase</keyword>
<keyword evidence="2" id="KW-0540">Nuclease</keyword>
<dbReference type="GO" id="GO:0046872">
    <property type="term" value="F:metal ion binding"/>
    <property type="evidence" value="ECO:0007669"/>
    <property type="project" value="UniProtKB-KW"/>
</dbReference>
<keyword evidence="5" id="KW-0227">DNA damage</keyword>
<dbReference type="InterPro" id="IPR014140">
    <property type="entry name" value="DNA_helicase_suAddB"/>
</dbReference>
<dbReference type="Proteomes" id="UP000249808">
    <property type="component" value="Unassembled WGS sequence"/>
</dbReference>
<feature type="domain" description="PD-(D/E)XK endonuclease-like" evidence="14">
    <location>
        <begin position="743"/>
        <end position="1084"/>
    </location>
</feature>
<name>A0A327ZVH2_9STAP</name>
<dbReference type="RefSeq" id="WP_111714367.1">
    <property type="nucleotide sequence ID" value="NZ_JBHSSR010000001.1"/>
</dbReference>
<evidence type="ECO:0000259" key="15">
    <source>
        <dbReference type="Pfam" id="PF13361"/>
    </source>
</evidence>
<evidence type="ECO:0000256" key="13">
    <source>
        <dbReference type="ARBA" id="ARBA00023204"/>
    </source>
</evidence>
<comment type="caution">
    <text evidence="17">The sequence shown here is derived from an EMBL/GenBank/DDBJ whole genome shotgun (WGS) entry which is preliminary data.</text>
</comment>
<reference evidence="17 18" key="1">
    <citation type="journal article" date="2018" name="Front. Microbiol.">
        <title>Description and Comparative Genomics of Macrococcus caseolyticus subsp. hominis subsp. nov., Macrococcus goetzii sp. nov., Macrococcus epidermidis sp. nov., and Macrococcus bohemicus sp. nov., Novel Macrococci From Human Clinical Material With Virulence Potential and Suspected Uptake of Foreign DNA by Natural Transformation.</title>
        <authorList>
            <person name="Maslanova I."/>
            <person name="Wertheimer Z."/>
            <person name="Sedlacek I."/>
            <person name="Svec P."/>
            <person name="Indrakova A."/>
            <person name="Kovarovic V."/>
            <person name="Schumann P."/>
            <person name="Sproer C."/>
            <person name="Kralova S."/>
            <person name="Sedo O."/>
            <person name="Kristofova L."/>
            <person name="Vrbovska V."/>
            <person name="Fuzik T."/>
            <person name="Petras P."/>
            <person name="Zdrahal Z."/>
            <person name="Ruzickova V."/>
            <person name="Doskar J."/>
            <person name="Pantucek R."/>
        </authorList>
    </citation>
    <scope>NUCLEOTIDE SEQUENCE [LARGE SCALE GENOMIC DNA]</scope>
    <source>
        <strain evidence="17 18">01/688</strain>
    </source>
</reference>
<evidence type="ECO:0000313" key="18">
    <source>
        <dbReference type="Proteomes" id="UP000249808"/>
    </source>
</evidence>
<evidence type="ECO:0000256" key="3">
    <source>
        <dbReference type="ARBA" id="ARBA00022723"/>
    </source>
</evidence>
<keyword evidence="1" id="KW-0004">4Fe-4S</keyword>
<sequence>MSVKFLMGRRGTGKTHYIIESIKDKLKEQALGDPIIMIAPRQSTFSIEQALSHDELIKGSMRTAIYSFDRLYWRLKSELGGTDLSLISKAGIEMLTYDVLLQQQTKLRRFQTSSQYYGFSQKLSQTISELKKYNVTVEQLKALSTANLEVRTQDKLHDIALVYDHLNNEMNNEFMQSEDTLYHLIQLIESSASIKQSEIYIDGFYNFTTMEYLVILALCRHAKSVTIALTIDPEKRSDLFRKTEETYHDITEYLKTAQIDFEIKKFITKFRFKNAALNHLEENFDAIHVDALPETTIELLESDNIHSEVNAIMHKIYNLGKSEYRYKDIAVLYRDQSYADALIKRANQLNIPYHTDKKEVMHHHHSIELIRSLLDFFKNTYQVDHLFRALKTGLLTKNVERLDIQFVDMLENVMITRGMQYKDLIQRRKLQFNKDDMYSTEVWEQFSQYIETTLEIIEPLRISLMNAKNANEFATHLYQFLLNIQLPEYLMASRDKMHEVGQNYKALEFDQLLTGINQVLDDFVEVLRDKDLPYQVMAEILDVGLVALEYSAAPQGLDQIQILNLDLAKVENKKVIFICGLNDEILPRRIKEDAIITDYEKRNISDIGGLKLAPTTDLLTQDERFVAYIAMTNASELLFLSYSLMNQSYEAMRPSPYINDIKGISLTHTVNTSQFKPNERITTINTGINVAAHHYQDAEWQAIINFYNNNGYSDIFDLGKYRNQTKPLNEINIDTLYGDVIKASVSRFESYNQCAFKHFADHGLKLRPRDNYEMQSFQLGNIYHEVLAYLGETFKDQLFNVSKEDIRQAVRQFLAQHLPNVQFEIMYSKQHYRFMMLKIEAMLTDTFSMIQSHQKQSKFKMAKFETRFGKGGALESQKINLPAGKKVEISGQIDRIDILNHMNQDYVSVIDYKSGSTALDLRKVYYGIQMQMMTYMDVVLQNKSALGLKETTLPAGMLYFHVYEPKLKLNHKNEMSQDLLKKRAAAYKMDGYIIDDLDLVSYFDEAISESNKSDIVPASLKKSGEFTAASKVLPVDVLNRFIEHNRNNFKNTAQNVLSGDCSITPLSYDNKLPCDFCDFKPVCHIDPILNAQDIRVKNEKIDAIQEIMKGEQTDGDDVD</sequence>